<sequence length="109" mass="12717">MPKTHDIAVTLDNEWLNEFQLENVVRNPEINFGLLIASRECLNECQVNLFLLQFDEDDENYFILNEITTFSFQSESHQRDFIRAIPNMSAIDLMMFISTNELDPVTANN</sequence>
<evidence type="ECO:0000313" key="1">
    <source>
        <dbReference type="EMBL" id="KAA9023550.1"/>
    </source>
</evidence>
<keyword evidence="2" id="KW-1185">Reference proteome</keyword>
<gene>
    <name evidence="1" type="ORF">F4V44_12850</name>
</gene>
<evidence type="ECO:0000313" key="2">
    <source>
        <dbReference type="Proteomes" id="UP000326671"/>
    </source>
</evidence>
<reference evidence="1 2" key="1">
    <citation type="submission" date="2019-09" db="EMBL/GenBank/DDBJ databases">
        <title>Whole genome sequences of isolates from the Mars Exploration Rovers.</title>
        <authorList>
            <person name="Seuylemezian A."/>
            <person name="Vaishampayan P."/>
        </authorList>
    </citation>
    <scope>NUCLEOTIDE SEQUENCE [LARGE SCALE GENOMIC DNA]</scope>
    <source>
        <strain evidence="1 2">MER_TA_151</strain>
    </source>
</reference>
<accession>A0A5J5HPE6</accession>
<protein>
    <submittedName>
        <fullName evidence="1">Uncharacterized protein</fullName>
    </submittedName>
</protein>
<dbReference type="AlphaFoldDB" id="A0A5J5HPE6"/>
<dbReference type="EMBL" id="VYKL01000019">
    <property type="protein sequence ID" value="KAA9023550.1"/>
    <property type="molecule type" value="Genomic_DNA"/>
</dbReference>
<name>A0A5J5HPE6_9BACI</name>
<comment type="caution">
    <text evidence="1">The sequence shown here is derived from an EMBL/GenBank/DDBJ whole genome shotgun (WGS) entry which is preliminary data.</text>
</comment>
<dbReference type="RefSeq" id="WP_150440427.1">
    <property type="nucleotide sequence ID" value="NZ_VYKL01000019.1"/>
</dbReference>
<dbReference type="Proteomes" id="UP000326671">
    <property type="component" value="Unassembled WGS sequence"/>
</dbReference>
<organism evidence="1 2">
    <name type="scientific">Niallia endozanthoxylica</name>
    <dbReference type="NCBI Taxonomy" id="2036016"/>
    <lineage>
        <taxon>Bacteria</taxon>
        <taxon>Bacillati</taxon>
        <taxon>Bacillota</taxon>
        <taxon>Bacilli</taxon>
        <taxon>Bacillales</taxon>
        <taxon>Bacillaceae</taxon>
        <taxon>Niallia</taxon>
    </lineage>
</organism>
<proteinExistence type="predicted"/>